<evidence type="ECO:0000256" key="1">
    <source>
        <dbReference type="SAM" id="Phobius"/>
    </source>
</evidence>
<accession>A0A1Q9GCL9</accession>
<feature type="transmembrane region" description="Helical" evidence="1">
    <location>
        <begin position="133"/>
        <end position="150"/>
    </location>
</feature>
<proteinExistence type="predicted"/>
<keyword evidence="1" id="KW-1133">Transmembrane helix</keyword>
<keyword evidence="1" id="KW-0472">Membrane</keyword>
<keyword evidence="3" id="KW-1185">Reference proteome</keyword>
<dbReference type="EMBL" id="MJIL01000092">
    <property type="protein sequence ID" value="OLQ72106.1"/>
    <property type="molecule type" value="Genomic_DNA"/>
</dbReference>
<dbReference type="AlphaFoldDB" id="A0A1Q9GCL9"/>
<evidence type="ECO:0000313" key="3">
    <source>
        <dbReference type="Proteomes" id="UP000186905"/>
    </source>
</evidence>
<protein>
    <submittedName>
        <fullName evidence="2">Uncharacterized protein</fullName>
    </submittedName>
</protein>
<comment type="caution">
    <text evidence="2">The sequence shown here is derived from an EMBL/GenBank/DDBJ whole genome shotgun (WGS) entry which is preliminary data.</text>
</comment>
<organism evidence="2 3">
    <name type="scientific">Photobacterium proteolyticum</name>
    <dbReference type="NCBI Taxonomy" id="1903952"/>
    <lineage>
        <taxon>Bacteria</taxon>
        <taxon>Pseudomonadati</taxon>
        <taxon>Pseudomonadota</taxon>
        <taxon>Gammaproteobacteria</taxon>
        <taxon>Vibrionales</taxon>
        <taxon>Vibrionaceae</taxon>
        <taxon>Photobacterium</taxon>
    </lineage>
</organism>
<name>A0A1Q9GCL9_9GAMM</name>
<reference evidence="2 3" key="1">
    <citation type="submission" date="2016-09" db="EMBL/GenBank/DDBJ databases">
        <title>Photobacterium proteolyticum sp. nov. a protease producing bacterium isolated from ocean sediments of Laizhou Bay.</title>
        <authorList>
            <person name="Li Y."/>
        </authorList>
    </citation>
    <scope>NUCLEOTIDE SEQUENCE [LARGE SCALE GENOMIC DNA]</scope>
    <source>
        <strain evidence="2 3">13-12</strain>
    </source>
</reference>
<evidence type="ECO:0000313" key="2">
    <source>
        <dbReference type="EMBL" id="OLQ72106.1"/>
    </source>
</evidence>
<dbReference type="Proteomes" id="UP000186905">
    <property type="component" value="Unassembled WGS sequence"/>
</dbReference>
<gene>
    <name evidence="2" type="ORF">BIT28_24040</name>
</gene>
<sequence length="299" mass="33503">MNYKDMDNMARLRSKLEIEINQFRLDGEKNGKNRKISIKELAGMVGFAESTLYLRWTKPVTFQEDEIANIAKLLQIDITTAAQWSQEFEPGESTPVTEPKYLSNRENRAISAEQTTTDASNSPTSAHIKQKPLTALLLVPIVLLLGYFFLSSNSQQPTIKPPPTYSALYHGTAIDLNAEDVSQALNFHSKLYNYELKNLKTHTVGEDITLAGDIFWSHLKQEGEKHQQALFLASGKHVGDTVAIVYEITDEARSEMWIGTAVIHMPRSGPAEGYWLTLHNEEDPDAHGPYAIGSISLNR</sequence>
<keyword evidence="1" id="KW-0812">Transmembrane</keyword>